<dbReference type="OrthoDB" id="6267810at2759"/>
<dbReference type="SMART" id="SM00020">
    <property type="entry name" value="Tryp_SPc"/>
    <property type="match status" value="1"/>
</dbReference>
<keyword evidence="2" id="KW-0645">Protease</keyword>
<feature type="chain" id="PRO_5035779300" description="Peptidase S1 domain-containing protein" evidence="3">
    <location>
        <begin position="16"/>
        <end position="261"/>
    </location>
</feature>
<evidence type="ECO:0000313" key="6">
    <source>
        <dbReference type="Proteomes" id="UP000678393"/>
    </source>
</evidence>
<keyword evidence="2" id="KW-0378">Hydrolase</keyword>
<keyword evidence="3" id="KW-0732">Signal</keyword>
<dbReference type="PRINTS" id="PR00722">
    <property type="entry name" value="CHYMOTRYPSIN"/>
</dbReference>
<dbReference type="EMBL" id="CAJHNH020000568">
    <property type="protein sequence ID" value="CAG5118539.1"/>
    <property type="molecule type" value="Genomic_DNA"/>
</dbReference>
<dbReference type="Pfam" id="PF00089">
    <property type="entry name" value="Trypsin"/>
    <property type="match status" value="1"/>
</dbReference>
<dbReference type="InterPro" id="IPR009003">
    <property type="entry name" value="Peptidase_S1_PA"/>
</dbReference>
<dbReference type="Gene3D" id="2.40.10.10">
    <property type="entry name" value="Trypsin-like serine proteases"/>
    <property type="match status" value="1"/>
</dbReference>
<name>A0A8S3YN66_9EUPU</name>
<dbReference type="SUPFAM" id="SSF50494">
    <property type="entry name" value="Trypsin-like serine proteases"/>
    <property type="match status" value="1"/>
</dbReference>
<evidence type="ECO:0000256" key="3">
    <source>
        <dbReference type="SAM" id="SignalP"/>
    </source>
</evidence>
<dbReference type="PANTHER" id="PTHR24252:SF7">
    <property type="entry name" value="HYALIN"/>
    <property type="match status" value="1"/>
</dbReference>
<dbReference type="InterPro" id="IPR018114">
    <property type="entry name" value="TRYPSIN_HIS"/>
</dbReference>
<reference evidence="5" key="1">
    <citation type="submission" date="2021-04" db="EMBL/GenBank/DDBJ databases">
        <authorList>
            <consortium name="Molecular Ecology Group"/>
        </authorList>
    </citation>
    <scope>NUCLEOTIDE SEQUENCE</scope>
</reference>
<keyword evidence="1" id="KW-1015">Disulfide bond</keyword>
<keyword evidence="2" id="KW-0720">Serine protease</keyword>
<protein>
    <recommendedName>
        <fullName evidence="4">Peptidase S1 domain-containing protein</fullName>
    </recommendedName>
</protein>
<evidence type="ECO:0000256" key="1">
    <source>
        <dbReference type="ARBA" id="ARBA00023157"/>
    </source>
</evidence>
<dbReference type="CDD" id="cd00190">
    <property type="entry name" value="Tryp_SPc"/>
    <property type="match status" value="1"/>
</dbReference>
<feature type="signal peptide" evidence="3">
    <location>
        <begin position="1"/>
        <end position="15"/>
    </location>
</feature>
<evidence type="ECO:0000259" key="4">
    <source>
        <dbReference type="PROSITE" id="PS50240"/>
    </source>
</evidence>
<organism evidence="5 6">
    <name type="scientific">Candidula unifasciata</name>
    <dbReference type="NCBI Taxonomy" id="100452"/>
    <lineage>
        <taxon>Eukaryota</taxon>
        <taxon>Metazoa</taxon>
        <taxon>Spiralia</taxon>
        <taxon>Lophotrochozoa</taxon>
        <taxon>Mollusca</taxon>
        <taxon>Gastropoda</taxon>
        <taxon>Heterobranchia</taxon>
        <taxon>Euthyneura</taxon>
        <taxon>Panpulmonata</taxon>
        <taxon>Eupulmonata</taxon>
        <taxon>Stylommatophora</taxon>
        <taxon>Helicina</taxon>
        <taxon>Helicoidea</taxon>
        <taxon>Geomitridae</taxon>
        <taxon>Candidula</taxon>
    </lineage>
</organism>
<comment type="caution">
    <text evidence="5">The sequence shown here is derived from an EMBL/GenBank/DDBJ whole genome shotgun (WGS) entry which is preliminary data.</text>
</comment>
<dbReference type="FunFam" id="2.40.10.10:FF:000004">
    <property type="entry name" value="Tryptase gamma 1"/>
    <property type="match status" value="1"/>
</dbReference>
<dbReference type="AlphaFoldDB" id="A0A8S3YN66"/>
<feature type="domain" description="Peptidase S1" evidence="4">
    <location>
        <begin position="23"/>
        <end position="243"/>
    </location>
</feature>
<dbReference type="InterPro" id="IPR043504">
    <property type="entry name" value="Peptidase_S1_PA_chymotrypsin"/>
</dbReference>
<dbReference type="Proteomes" id="UP000678393">
    <property type="component" value="Unassembled WGS sequence"/>
</dbReference>
<dbReference type="InterPro" id="IPR001314">
    <property type="entry name" value="Peptidase_S1A"/>
</dbReference>
<evidence type="ECO:0000256" key="2">
    <source>
        <dbReference type="RuleBase" id="RU363034"/>
    </source>
</evidence>
<keyword evidence="6" id="KW-1185">Reference proteome</keyword>
<accession>A0A8S3YN66</accession>
<dbReference type="PANTHER" id="PTHR24252">
    <property type="entry name" value="ACROSIN-RELATED"/>
    <property type="match status" value="1"/>
</dbReference>
<proteinExistence type="predicted"/>
<gene>
    <name evidence="5" type="ORF">CUNI_LOCUS4097</name>
</gene>
<dbReference type="PROSITE" id="PS00134">
    <property type="entry name" value="TRYPSIN_HIS"/>
    <property type="match status" value="1"/>
</dbReference>
<dbReference type="PROSITE" id="PS50240">
    <property type="entry name" value="TRYPSIN_DOM"/>
    <property type="match status" value="1"/>
</dbReference>
<evidence type="ECO:0000313" key="5">
    <source>
        <dbReference type="EMBL" id="CAG5118539.1"/>
    </source>
</evidence>
<dbReference type="GO" id="GO:0006508">
    <property type="term" value="P:proteolysis"/>
    <property type="evidence" value="ECO:0007669"/>
    <property type="project" value="UniProtKB-KW"/>
</dbReference>
<dbReference type="InterPro" id="IPR033116">
    <property type="entry name" value="TRYPSIN_SER"/>
</dbReference>
<dbReference type="PROSITE" id="PS00135">
    <property type="entry name" value="TRYPSIN_SER"/>
    <property type="match status" value="1"/>
</dbReference>
<dbReference type="GO" id="GO:0004252">
    <property type="term" value="F:serine-type endopeptidase activity"/>
    <property type="evidence" value="ECO:0007669"/>
    <property type="project" value="InterPro"/>
</dbReference>
<sequence>MKVFAFLCVVATAMAIPGPDKRIVKGSPPAVLFAHPHQASIQVNNNGDWHHMCGGSLIADNKVLTAAHCLEGQTASKMRVEFGTVTLFDASNGYEQIVSVSSFVIHADYNPNSAGIPNDIGLIYLSSTVTLNEHVQIATLAPSGSSFDNTKCFISGFGFTSKSGPVSPQLLEVKLTQLTTDDCASRWPEENINIKHICIFDDSETDPTTRPGACMGDSGGPMMCGDTFEYLAGVTSWGGSSCSGKLLFERFGIEWELCKEM</sequence>
<dbReference type="InterPro" id="IPR001254">
    <property type="entry name" value="Trypsin_dom"/>
</dbReference>